<evidence type="ECO:0000313" key="3">
    <source>
        <dbReference type="EMBL" id="GAJ12550.1"/>
    </source>
</evidence>
<feature type="transmembrane region" description="Helical" evidence="1">
    <location>
        <begin position="62"/>
        <end position="83"/>
    </location>
</feature>
<evidence type="ECO:0000259" key="2">
    <source>
        <dbReference type="Pfam" id="PF02517"/>
    </source>
</evidence>
<feature type="domain" description="CAAX prenyl protease 2/Lysostaphin resistance protein A-like" evidence="2">
    <location>
        <begin position="69"/>
        <end position="159"/>
    </location>
</feature>
<dbReference type="EMBL" id="BARW01032374">
    <property type="protein sequence ID" value="GAJ12550.1"/>
    <property type="molecule type" value="Genomic_DNA"/>
</dbReference>
<accession>X1VS91</accession>
<evidence type="ECO:0000256" key="1">
    <source>
        <dbReference type="SAM" id="Phobius"/>
    </source>
</evidence>
<keyword evidence="1" id="KW-1133">Transmembrane helix</keyword>
<dbReference type="GO" id="GO:0004175">
    <property type="term" value="F:endopeptidase activity"/>
    <property type="evidence" value="ECO:0007669"/>
    <property type="project" value="UniProtKB-ARBA"/>
</dbReference>
<comment type="caution">
    <text evidence="3">The sequence shown here is derived from an EMBL/GenBank/DDBJ whole genome shotgun (WGS) entry which is preliminary data.</text>
</comment>
<feature type="transmembrane region" description="Helical" evidence="1">
    <location>
        <begin position="37"/>
        <end position="55"/>
    </location>
</feature>
<dbReference type="Pfam" id="PF02517">
    <property type="entry name" value="Rce1-like"/>
    <property type="match status" value="1"/>
</dbReference>
<organism evidence="3">
    <name type="scientific">marine sediment metagenome</name>
    <dbReference type="NCBI Taxonomy" id="412755"/>
    <lineage>
        <taxon>unclassified sequences</taxon>
        <taxon>metagenomes</taxon>
        <taxon>ecological metagenomes</taxon>
    </lineage>
</organism>
<dbReference type="AlphaFoldDB" id="X1VS91"/>
<dbReference type="GO" id="GO:0080120">
    <property type="term" value="P:CAAX-box protein maturation"/>
    <property type="evidence" value="ECO:0007669"/>
    <property type="project" value="UniProtKB-ARBA"/>
</dbReference>
<proteinExistence type="predicted"/>
<reference evidence="3" key="1">
    <citation type="journal article" date="2014" name="Front. Microbiol.">
        <title>High frequency of phylogenetically diverse reductive dehalogenase-homologous genes in deep subseafloor sedimentary metagenomes.</title>
        <authorList>
            <person name="Kawai M."/>
            <person name="Futagami T."/>
            <person name="Toyoda A."/>
            <person name="Takaki Y."/>
            <person name="Nishi S."/>
            <person name="Hori S."/>
            <person name="Arai W."/>
            <person name="Tsubouchi T."/>
            <person name="Morono Y."/>
            <person name="Uchiyama I."/>
            <person name="Ito T."/>
            <person name="Fujiyama A."/>
            <person name="Inagaki F."/>
            <person name="Takami H."/>
        </authorList>
    </citation>
    <scope>NUCLEOTIDE SEQUENCE</scope>
    <source>
        <strain evidence="3">Expedition CK06-06</strain>
    </source>
</reference>
<gene>
    <name evidence="3" type="ORF">S12H4_51257</name>
</gene>
<dbReference type="InterPro" id="IPR003675">
    <property type="entry name" value="Rce1/LyrA-like_dom"/>
</dbReference>
<keyword evidence="1" id="KW-0472">Membrane</keyword>
<keyword evidence="1" id="KW-0812">Transmembrane</keyword>
<name>X1VS91_9ZZZZ</name>
<protein>
    <recommendedName>
        <fullName evidence="2">CAAX prenyl protease 2/Lysostaphin resistance protein A-like domain-containing protein</fullName>
    </recommendedName>
</protein>
<feature type="transmembrane region" description="Helical" evidence="1">
    <location>
        <begin position="118"/>
        <end position="139"/>
    </location>
</feature>
<sequence length="170" mass="18088">WYIVVNVPVLVAAVTMMRVQGVGFRDAGVKFEKPMEVGWIALTGVPLGFIDYLILRPESIAAGLSLSGVLLLALGLGLSTGFVEELMFRGLMQPGAVEVFGERRGLVGVAAVFASLHIGWLSPVDLVFVFSVGLFYGYLALRTGNIIGVTLSHGLTNVVLFLVAPAINII</sequence>
<feature type="transmembrane region" description="Helical" evidence="1">
    <location>
        <begin position="146"/>
        <end position="167"/>
    </location>
</feature>
<feature type="non-terminal residue" evidence="3">
    <location>
        <position position="1"/>
    </location>
</feature>